<evidence type="ECO:0000313" key="2">
    <source>
        <dbReference type="Proteomes" id="UP000199515"/>
    </source>
</evidence>
<sequence>MRFGKELIDRWGLLLAASSAGAAWAVQLPAFAAIGVGVVVLAARAGVASLSREPRKPLAAPLPDVDERSDEGRWLTRARAAAGGFESISESLVDGPLADRVGSMGGTVQETVTTLHRLAGRASTTGKALGRIDAAALAAERSRLKANLRTATDDVRLDLQQAMDAVQTQLDVHARLTGARTKLLAQLQSGALGLESLVARVVELSAVTDDAHVDTLAITELTDQLEGIRRGVVETEEATRRSLGG</sequence>
<evidence type="ECO:0000313" key="1">
    <source>
        <dbReference type="EMBL" id="SDX37763.1"/>
    </source>
</evidence>
<proteinExistence type="predicted"/>
<dbReference type="Proteomes" id="UP000199515">
    <property type="component" value="Unassembled WGS sequence"/>
</dbReference>
<organism evidence="1 2">
    <name type="scientific">Amycolatopsis xylanica</name>
    <dbReference type="NCBI Taxonomy" id="589385"/>
    <lineage>
        <taxon>Bacteria</taxon>
        <taxon>Bacillati</taxon>
        <taxon>Actinomycetota</taxon>
        <taxon>Actinomycetes</taxon>
        <taxon>Pseudonocardiales</taxon>
        <taxon>Pseudonocardiaceae</taxon>
        <taxon>Amycolatopsis</taxon>
    </lineage>
</organism>
<dbReference type="AlphaFoldDB" id="A0A1H3B783"/>
<name>A0A1H3B783_9PSEU</name>
<keyword evidence="2" id="KW-1185">Reference proteome</keyword>
<dbReference type="OrthoDB" id="3524223at2"/>
<dbReference type="EMBL" id="FNON01000002">
    <property type="protein sequence ID" value="SDX37763.1"/>
    <property type="molecule type" value="Genomic_DNA"/>
</dbReference>
<accession>A0A1H3B783</accession>
<dbReference type="RefSeq" id="WP_091288993.1">
    <property type="nucleotide sequence ID" value="NZ_FNON01000002.1"/>
</dbReference>
<gene>
    <name evidence="1" type="ORF">SAMN05421504_1021204</name>
</gene>
<protein>
    <submittedName>
        <fullName evidence="1">Uncharacterized protein</fullName>
    </submittedName>
</protein>
<dbReference type="STRING" id="589385.SAMN05421504_1021204"/>
<reference evidence="1 2" key="1">
    <citation type="submission" date="2016-10" db="EMBL/GenBank/DDBJ databases">
        <authorList>
            <person name="de Groot N.N."/>
        </authorList>
    </citation>
    <scope>NUCLEOTIDE SEQUENCE [LARGE SCALE GENOMIC DNA]</scope>
    <source>
        <strain evidence="1 2">CPCC 202699</strain>
    </source>
</reference>